<keyword evidence="1" id="KW-0812">Transmembrane</keyword>
<proteinExistence type="predicted"/>
<evidence type="ECO:0000313" key="3">
    <source>
        <dbReference type="Proteomes" id="UP000005850"/>
    </source>
</evidence>
<reference evidence="2 3" key="1">
    <citation type="journal article" date="2011" name="J. Bacteriol.">
        <title>Genome sequence of Brevibacillus laterosporus LMG 15441, a pathogen of invertebrates.</title>
        <authorList>
            <person name="Djukic M."/>
            <person name="Poehlein A."/>
            <person name="Thurmer A."/>
            <person name="Daniel R."/>
        </authorList>
    </citation>
    <scope>NUCLEOTIDE SEQUENCE [LARGE SCALE GENOMIC DNA]</scope>
    <source>
        <strain evidence="2 3">LMG 15441</strain>
    </source>
</reference>
<gene>
    <name evidence="2" type="ORF">BRLA_c015710</name>
</gene>
<dbReference type="HOGENOM" id="CLU_1934028_0_0_9"/>
<dbReference type="EMBL" id="CP007806">
    <property type="protein sequence ID" value="AIG25895.1"/>
    <property type="molecule type" value="Genomic_DNA"/>
</dbReference>
<keyword evidence="1" id="KW-1133">Transmembrane helix</keyword>
<feature type="transmembrane region" description="Helical" evidence="1">
    <location>
        <begin position="109"/>
        <end position="128"/>
    </location>
</feature>
<keyword evidence="1" id="KW-0472">Membrane</keyword>
<accession>A0A075R8L3</accession>
<evidence type="ECO:0000256" key="1">
    <source>
        <dbReference type="SAM" id="Phobius"/>
    </source>
</evidence>
<dbReference type="KEGG" id="blr:BRLA_c015710"/>
<evidence type="ECO:0000313" key="2">
    <source>
        <dbReference type="EMBL" id="AIG25895.1"/>
    </source>
</evidence>
<organism evidence="2 3">
    <name type="scientific">Brevibacillus laterosporus LMG 15441</name>
    <dbReference type="NCBI Taxonomy" id="1042163"/>
    <lineage>
        <taxon>Bacteria</taxon>
        <taxon>Bacillati</taxon>
        <taxon>Bacillota</taxon>
        <taxon>Bacilli</taxon>
        <taxon>Bacillales</taxon>
        <taxon>Paenibacillaceae</taxon>
        <taxon>Brevibacillus</taxon>
    </lineage>
</organism>
<dbReference type="Proteomes" id="UP000005850">
    <property type="component" value="Chromosome"/>
</dbReference>
<sequence length="130" mass="15346">METRIISVTTTIAKTANPNEPVKNNMWRIFFLSSTLCPSLSTRIPTPVVLYISIRMRSPFRFNFCLLFYLFLPRISELNRHQRKKSASIDSYSLCLYCHSNQSSIHLSFLFYGYLDHFLFFTTIHFWSSL</sequence>
<dbReference type="AlphaFoldDB" id="A0A075R8L3"/>
<name>A0A075R8L3_BRELA</name>
<protein>
    <submittedName>
        <fullName evidence="2">Uncharacterized protein</fullName>
    </submittedName>
</protein>
<keyword evidence="3" id="KW-1185">Reference proteome</keyword>